<evidence type="ECO:0000313" key="3">
    <source>
        <dbReference type="EMBL" id="KKK65837.1"/>
    </source>
</evidence>
<name>A0A0F8X9M0_9ZZZZ</name>
<dbReference type="Gene3D" id="4.10.860.10">
    <property type="entry name" value="UVR domain"/>
    <property type="match status" value="1"/>
</dbReference>
<dbReference type="GO" id="GO:0050897">
    <property type="term" value="F:cobalt ion binding"/>
    <property type="evidence" value="ECO:0007669"/>
    <property type="project" value="TreeGrafter"/>
</dbReference>
<dbReference type="InterPro" id="IPR025542">
    <property type="entry name" value="YacH"/>
</dbReference>
<dbReference type="Pfam" id="PF02151">
    <property type="entry name" value="UVR"/>
    <property type="match status" value="1"/>
</dbReference>
<dbReference type="GO" id="GO:0008270">
    <property type="term" value="F:zinc ion binding"/>
    <property type="evidence" value="ECO:0007669"/>
    <property type="project" value="TreeGrafter"/>
</dbReference>
<sequence>ESLEPMLRRIHGSIIHKGKVPSKVPAKAETPKDEIKELKKKLQEAIKKEEYEEAAHLRDEIRALEARQRKGKSEIRNPKSETNPKS</sequence>
<evidence type="ECO:0000259" key="2">
    <source>
        <dbReference type="PROSITE" id="PS50151"/>
    </source>
</evidence>
<comment type="caution">
    <text evidence="3">The sequence shown here is derived from an EMBL/GenBank/DDBJ whole genome shotgun (WGS) entry which is preliminary data.</text>
</comment>
<dbReference type="SUPFAM" id="SSF46600">
    <property type="entry name" value="C-terminal UvrC-binding domain of UvrB"/>
    <property type="match status" value="1"/>
</dbReference>
<dbReference type="InterPro" id="IPR001943">
    <property type="entry name" value="UVR_dom"/>
</dbReference>
<dbReference type="InterPro" id="IPR036876">
    <property type="entry name" value="UVR_dom_sf"/>
</dbReference>
<dbReference type="PANTHER" id="PTHR38430">
    <property type="entry name" value="PROTEIN-ARGININE KINASE ACTIVATOR PROTEIN"/>
    <property type="match status" value="1"/>
</dbReference>
<dbReference type="GO" id="GO:0046870">
    <property type="term" value="F:cadmium ion binding"/>
    <property type="evidence" value="ECO:0007669"/>
    <property type="project" value="TreeGrafter"/>
</dbReference>
<dbReference type="EMBL" id="LAZR01060361">
    <property type="protein sequence ID" value="KKK65837.1"/>
    <property type="molecule type" value="Genomic_DNA"/>
</dbReference>
<dbReference type="AlphaFoldDB" id="A0A0F8X9M0"/>
<accession>A0A0F8X9M0</accession>
<dbReference type="PROSITE" id="PS50151">
    <property type="entry name" value="UVR"/>
    <property type="match status" value="1"/>
</dbReference>
<protein>
    <recommendedName>
        <fullName evidence="2">UVR domain-containing protein</fullName>
    </recommendedName>
</protein>
<organism evidence="3">
    <name type="scientific">marine sediment metagenome</name>
    <dbReference type="NCBI Taxonomy" id="412755"/>
    <lineage>
        <taxon>unclassified sequences</taxon>
        <taxon>metagenomes</taxon>
        <taxon>ecological metagenomes</taxon>
    </lineage>
</organism>
<dbReference type="GO" id="GO:0005507">
    <property type="term" value="F:copper ion binding"/>
    <property type="evidence" value="ECO:0007669"/>
    <property type="project" value="TreeGrafter"/>
</dbReference>
<gene>
    <name evidence="3" type="ORF">LCGC14_2970110</name>
</gene>
<feature type="non-terminal residue" evidence="3">
    <location>
        <position position="1"/>
    </location>
</feature>
<feature type="region of interest" description="Disordered" evidence="1">
    <location>
        <begin position="64"/>
        <end position="86"/>
    </location>
</feature>
<feature type="domain" description="UVR" evidence="2">
    <location>
        <begin position="32"/>
        <end position="67"/>
    </location>
</feature>
<dbReference type="GO" id="GO:1990170">
    <property type="term" value="P:stress response to cadmium ion"/>
    <property type="evidence" value="ECO:0007669"/>
    <property type="project" value="TreeGrafter"/>
</dbReference>
<reference evidence="3" key="1">
    <citation type="journal article" date="2015" name="Nature">
        <title>Complex archaea that bridge the gap between prokaryotes and eukaryotes.</title>
        <authorList>
            <person name="Spang A."/>
            <person name="Saw J.H."/>
            <person name="Jorgensen S.L."/>
            <person name="Zaremba-Niedzwiedzka K."/>
            <person name="Martijn J."/>
            <person name="Lind A.E."/>
            <person name="van Eijk R."/>
            <person name="Schleper C."/>
            <person name="Guy L."/>
            <person name="Ettema T.J."/>
        </authorList>
    </citation>
    <scope>NUCLEOTIDE SEQUENCE</scope>
</reference>
<proteinExistence type="predicted"/>
<evidence type="ECO:0000256" key="1">
    <source>
        <dbReference type="SAM" id="MobiDB-lite"/>
    </source>
</evidence>
<dbReference type="GO" id="GO:1990169">
    <property type="term" value="P:stress response to copper ion"/>
    <property type="evidence" value="ECO:0007669"/>
    <property type="project" value="TreeGrafter"/>
</dbReference>
<dbReference type="PANTHER" id="PTHR38430:SF1">
    <property type="entry name" value="PROTEIN-ARGININE KINASE ACTIVATOR PROTEIN"/>
    <property type="match status" value="1"/>
</dbReference>